<feature type="region of interest" description="Disordered" evidence="5">
    <location>
        <begin position="96"/>
        <end position="124"/>
    </location>
</feature>
<comment type="function">
    <text evidence="4">Forms part of the ribosomal stalk which helps the ribosome interact with GTP-bound translation factors. Is thus essential for accurate translation.</text>
</comment>
<dbReference type="InterPro" id="IPR000206">
    <property type="entry name" value="Ribosomal_bL12"/>
</dbReference>
<dbReference type="InterPro" id="IPR036235">
    <property type="entry name" value="Ribosomal_bL12_oligo_N_sf"/>
</dbReference>
<proteinExistence type="inferred from homology"/>
<name>A0ABV4TQN2_9GAMM</name>
<dbReference type="InterPro" id="IPR013823">
    <property type="entry name" value="Ribosomal_bL12_C"/>
</dbReference>
<protein>
    <recommendedName>
        <fullName evidence="4">Large ribosomal subunit protein bL12</fullName>
    </recommendedName>
</protein>
<feature type="domain" description="Large ribosomal subunit protein bL12 C-terminal" evidence="6">
    <location>
        <begin position="58"/>
        <end position="124"/>
    </location>
</feature>
<reference evidence="8 9" key="1">
    <citation type="submission" date="2024-08" db="EMBL/GenBank/DDBJ databases">
        <title>Whole-genome sequencing of halo(alkali)philic microorganisms from hypersaline lakes.</title>
        <authorList>
            <person name="Sorokin D.Y."/>
            <person name="Merkel A.Y."/>
            <person name="Messina E."/>
            <person name="Yakimov M."/>
        </authorList>
    </citation>
    <scope>NUCLEOTIDE SEQUENCE [LARGE SCALE GENOMIC DNA]</scope>
    <source>
        <strain evidence="8 9">Cl-TMA</strain>
    </source>
</reference>
<feature type="domain" description="Large ribosomal subunit protein bL12 oligomerization" evidence="7">
    <location>
        <begin position="3"/>
        <end position="48"/>
    </location>
</feature>
<dbReference type="InterPro" id="IPR008932">
    <property type="entry name" value="Ribosomal_bL12_oligo"/>
</dbReference>
<accession>A0ABV4TQN2</accession>
<dbReference type="Proteomes" id="UP001575181">
    <property type="component" value="Unassembled WGS sequence"/>
</dbReference>
<dbReference type="HAMAP" id="MF_00368">
    <property type="entry name" value="Ribosomal_bL12"/>
    <property type="match status" value="1"/>
</dbReference>
<dbReference type="RefSeq" id="WP_373654424.1">
    <property type="nucleotide sequence ID" value="NZ_JBGUAW010000002.1"/>
</dbReference>
<dbReference type="GO" id="GO:0005840">
    <property type="term" value="C:ribosome"/>
    <property type="evidence" value="ECO:0007669"/>
    <property type="project" value="UniProtKB-KW"/>
</dbReference>
<keyword evidence="9" id="KW-1185">Reference proteome</keyword>
<dbReference type="SUPFAM" id="SSF48300">
    <property type="entry name" value="Ribosomal protein L7/12, oligomerisation (N-terminal) domain"/>
    <property type="match status" value="1"/>
</dbReference>
<dbReference type="PANTHER" id="PTHR45987:SF4">
    <property type="entry name" value="LARGE RIBOSOMAL SUBUNIT PROTEIN BL12M"/>
    <property type="match status" value="1"/>
</dbReference>
<dbReference type="Pfam" id="PF16320">
    <property type="entry name" value="Ribosomal_L12_N"/>
    <property type="match status" value="1"/>
</dbReference>
<evidence type="ECO:0000259" key="7">
    <source>
        <dbReference type="Pfam" id="PF16320"/>
    </source>
</evidence>
<comment type="subunit">
    <text evidence="4">Homodimer. Part of the ribosomal stalk of the 50S ribosomal subunit. Forms a multimeric L10(L12)X complex, where L10 forms an elongated spine to which 2 to 4 L12 dimers bind in a sequential fashion. Binds GTP-bound translation factors.</text>
</comment>
<dbReference type="Pfam" id="PF00542">
    <property type="entry name" value="Ribosomal_L12"/>
    <property type="match status" value="1"/>
</dbReference>
<keyword evidence="2 4" id="KW-0689">Ribosomal protein</keyword>
<dbReference type="Gene3D" id="1.20.5.710">
    <property type="entry name" value="Single helix bin"/>
    <property type="match status" value="1"/>
</dbReference>
<evidence type="ECO:0000256" key="5">
    <source>
        <dbReference type="SAM" id="MobiDB-lite"/>
    </source>
</evidence>
<keyword evidence="3 4" id="KW-0687">Ribonucleoprotein</keyword>
<dbReference type="Gene3D" id="3.30.1390.10">
    <property type="match status" value="1"/>
</dbReference>
<comment type="similarity">
    <text evidence="1 4">Belongs to the bacterial ribosomal protein bL12 family.</text>
</comment>
<dbReference type="PANTHER" id="PTHR45987">
    <property type="entry name" value="39S RIBOSOMAL PROTEIN L12"/>
    <property type="match status" value="1"/>
</dbReference>
<evidence type="ECO:0000259" key="6">
    <source>
        <dbReference type="Pfam" id="PF00542"/>
    </source>
</evidence>
<comment type="caution">
    <text evidence="8">The sequence shown here is derived from an EMBL/GenBank/DDBJ whole genome shotgun (WGS) entry which is preliminary data.</text>
</comment>
<dbReference type="NCBIfam" id="TIGR00855">
    <property type="entry name" value="L12"/>
    <property type="match status" value="1"/>
</dbReference>
<feature type="compositionally biased region" description="Basic and acidic residues" evidence="5">
    <location>
        <begin position="101"/>
        <end position="116"/>
    </location>
</feature>
<evidence type="ECO:0000256" key="3">
    <source>
        <dbReference type="ARBA" id="ARBA00023274"/>
    </source>
</evidence>
<dbReference type="InterPro" id="IPR014719">
    <property type="entry name" value="Ribosomal_bL12_C/ClpS-like"/>
</dbReference>
<evidence type="ECO:0000256" key="4">
    <source>
        <dbReference type="HAMAP-Rule" id="MF_00368"/>
    </source>
</evidence>
<organism evidence="8 9">
    <name type="scientific">Thiohalorhabdus methylotrophus</name>
    <dbReference type="NCBI Taxonomy" id="3242694"/>
    <lineage>
        <taxon>Bacteria</taxon>
        <taxon>Pseudomonadati</taxon>
        <taxon>Pseudomonadota</taxon>
        <taxon>Gammaproteobacteria</taxon>
        <taxon>Thiohalorhabdales</taxon>
        <taxon>Thiohalorhabdaceae</taxon>
        <taxon>Thiohalorhabdus</taxon>
    </lineage>
</organism>
<gene>
    <name evidence="4 8" type="primary">rplL</name>
    <name evidence="8" type="ORF">ACERLL_02185</name>
</gene>
<evidence type="ECO:0000313" key="8">
    <source>
        <dbReference type="EMBL" id="MFA9459632.1"/>
    </source>
</evidence>
<dbReference type="CDD" id="cd00387">
    <property type="entry name" value="Ribosomal_L7_L12"/>
    <property type="match status" value="1"/>
</dbReference>
<evidence type="ECO:0000256" key="2">
    <source>
        <dbReference type="ARBA" id="ARBA00022980"/>
    </source>
</evidence>
<dbReference type="SUPFAM" id="SSF54736">
    <property type="entry name" value="ClpS-like"/>
    <property type="match status" value="1"/>
</dbReference>
<sequence length="124" mass="13041">MSQEEILSAIENMTVLELSELVKAIEEKFDVSAEAPAAVAAAPAAGGGEAAAAEQDEFDVLLTGEGEKKVQTIKVLREVTGLGLKEAKEMVENLPATLKEGASKEEAEDIKSKMEEAGAPVELK</sequence>
<evidence type="ECO:0000313" key="9">
    <source>
        <dbReference type="Proteomes" id="UP001575181"/>
    </source>
</evidence>
<evidence type="ECO:0000256" key="1">
    <source>
        <dbReference type="ARBA" id="ARBA00007197"/>
    </source>
</evidence>
<dbReference type="EMBL" id="JBGUAW010000002">
    <property type="protein sequence ID" value="MFA9459632.1"/>
    <property type="molecule type" value="Genomic_DNA"/>
</dbReference>